<keyword evidence="9" id="KW-0732">Signal</keyword>
<accession>A0ABZ0IVR4</accession>
<evidence type="ECO:0000259" key="10">
    <source>
        <dbReference type="Pfam" id="PF07715"/>
    </source>
</evidence>
<feature type="domain" description="Outer membrane protein beta-barrel" evidence="11">
    <location>
        <begin position="405"/>
        <end position="812"/>
    </location>
</feature>
<evidence type="ECO:0000256" key="4">
    <source>
        <dbReference type="ARBA" id="ARBA00022692"/>
    </source>
</evidence>
<dbReference type="Gene3D" id="2.170.130.10">
    <property type="entry name" value="TonB-dependent receptor, plug domain"/>
    <property type="match status" value="1"/>
</dbReference>
<dbReference type="PROSITE" id="PS52016">
    <property type="entry name" value="TONB_DEPENDENT_REC_3"/>
    <property type="match status" value="1"/>
</dbReference>
<evidence type="ECO:0000256" key="2">
    <source>
        <dbReference type="ARBA" id="ARBA00022448"/>
    </source>
</evidence>
<dbReference type="InterPro" id="IPR039426">
    <property type="entry name" value="TonB-dep_rcpt-like"/>
</dbReference>
<reference evidence="12 13" key="1">
    <citation type="journal article" date="2023" name="Microbiol. Resour. Announc.">
        <title>Complete Genome Sequence of Imperialibacter roseus strain P4T.</title>
        <authorList>
            <person name="Tizabi D.R."/>
            <person name="Bachvaroff T."/>
            <person name="Hill R.T."/>
        </authorList>
    </citation>
    <scope>NUCLEOTIDE SEQUENCE [LARGE SCALE GENOMIC DNA]</scope>
    <source>
        <strain evidence="12 13">P4T</strain>
    </source>
</reference>
<evidence type="ECO:0000256" key="5">
    <source>
        <dbReference type="ARBA" id="ARBA00023136"/>
    </source>
</evidence>
<keyword evidence="12" id="KW-0675">Receptor</keyword>
<dbReference type="SUPFAM" id="SSF49464">
    <property type="entry name" value="Carboxypeptidase regulatory domain-like"/>
    <property type="match status" value="1"/>
</dbReference>
<comment type="subcellular location">
    <subcellularLocation>
        <location evidence="1 7">Cell outer membrane</location>
        <topology evidence="1 7">Multi-pass membrane protein</topology>
    </subcellularLocation>
</comment>
<feature type="signal peptide" evidence="9">
    <location>
        <begin position="1"/>
        <end position="19"/>
    </location>
</feature>
<dbReference type="Pfam" id="PF13620">
    <property type="entry name" value="CarboxypepD_reg"/>
    <property type="match status" value="1"/>
</dbReference>
<evidence type="ECO:0000256" key="3">
    <source>
        <dbReference type="ARBA" id="ARBA00022452"/>
    </source>
</evidence>
<dbReference type="RefSeq" id="WP_317491109.1">
    <property type="nucleotide sequence ID" value="NZ_CP136051.1"/>
</dbReference>
<keyword evidence="13" id="KW-1185">Reference proteome</keyword>
<dbReference type="Gene3D" id="2.40.170.20">
    <property type="entry name" value="TonB-dependent receptor, beta-barrel domain"/>
    <property type="match status" value="1"/>
</dbReference>
<dbReference type="SUPFAM" id="SSF56935">
    <property type="entry name" value="Porins"/>
    <property type="match status" value="1"/>
</dbReference>
<dbReference type="PANTHER" id="PTHR40980">
    <property type="entry name" value="PLUG DOMAIN-CONTAINING PROTEIN"/>
    <property type="match status" value="1"/>
</dbReference>
<evidence type="ECO:0000256" key="1">
    <source>
        <dbReference type="ARBA" id="ARBA00004571"/>
    </source>
</evidence>
<feature type="chain" id="PRO_5045859667" evidence="9">
    <location>
        <begin position="20"/>
        <end position="863"/>
    </location>
</feature>
<dbReference type="InterPro" id="IPR036942">
    <property type="entry name" value="Beta-barrel_TonB_sf"/>
</dbReference>
<feature type="compositionally biased region" description="Basic and acidic residues" evidence="8">
    <location>
        <begin position="829"/>
        <end position="838"/>
    </location>
</feature>
<evidence type="ECO:0000313" key="13">
    <source>
        <dbReference type="Proteomes" id="UP001302349"/>
    </source>
</evidence>
<dbReference type="Proteomes" id="UP001302349">
    <property type="component" value="Chromosome"/>
</dbReference>
<evidence type="ECO:0000256" key="6">
    <source>
        <dbReference type="ARBA" id="ARBA00023237"/>
    </source>
</evidence>
<feature type="domain" description="TonB-dependent receptor plug" evidence="10">
    <location>
        <begin position="161"/>
        <end position="251"/>
    </location>
</feature>
<keyword evidence="4 7" id="KW-0812">Transmembrane</keyword>
<evidence type="ECO:0000256" key="8">
    <source>
        <dbReference type="SAM" id="MobiDB-lite"/>
    </source>
</evidence>
<dbReference type="Gene3D" id="2.60.40.1120">
    <property type="entry name" value="Carboxypeptidase-like, regulatory domain"/>
    <property type="match status" value="1"/>
</dbReference>
<dbReference type="EMBL" id="CP136051">
    <property type="protein sequence ID" value="WOK08469.1"/>
    <property type="molecule type" value="Genomic_DNA"/>
</dbReference>
<keyword evidence="6 7" id="KW-0998">Cell outer membrane</keyword>
<comment type="similarity">
    <text evidence="7">Belongs to the TonB-dependent receptor family.</text>
</comment>
<organism evidence="12 13">
    <name type="scientific">Imperialibacter roseus</name>
    <dbReference type="NCBI Taxonomy" id="1324217"/>
    <lineage>
        <taxon>Bacteria</taxon>
        <taxon>Pseudomonadati</taxon>
        <taxon>Bacteroidota</taxon>
        <taxon>Cytophagia</taxon>
        <taxon>Cytophagales</taxon>
        <taxon>Flammeovirgaceae</taxon>
        <taxon>Imperialibacter</taxon>
    </lineage>
</organism>
<proteinExistence type="inferred from homology"/>
<evidence type="ECO:0000256" key="9">
    <source>
        <dbReference type="SAM" id="SignalP"/>
    </source>
</evidence>
<dbReference type="InterPro" id="IPR012910">
    <property type="entry name" value="Plug_dom"/>
</dbReference>
<feature type="region of interest" description="Disordered" evidence="8">
    <location>
        <begin position="819"/>
        <end position="863"/>
    </location>
</feature>
<dbReference type="Pfam" id="PF07715">
    <property type="entry name" value="Plug"/>
    <property type="match status" value="1"/>
</dbReference>
<evidence type="ECO:0000313" key="12">
    <source>
        <dbReference type="EMBL" id="WOK08469.1"/>
    </source>
</evidence>
<dbReference type="InterPro" id="IPR041700">
    <property type="entry name" value="OMP_b-brl_3"/>
</dbReference>
<name>A0ABZ0IVR4_9BACT</name>
<keyword evidence="5 7" id="KW-0472">Membrane</keyword>
<sequence length="863" mass="94238">MKKLLTIMFTIGSVGLAVAQPAAISNTPMQAPGEASYRSMPAAATDAGNGEIEGVVLDTETNQPVEFATVSLIDPATDKPIDGAVCDNKGQFKISKVEPGTYNVAISFIGYERQVIEGITVEDKKDKVNLGVIKLGSATEVLQEVSVVSQRDMVEEKVDRTIYNAELDATTRGGNATDVLRRVPMLSVDMDGNVSLRGNENIRVLINNKPSAIMAANIADALKQIPADEIKSVEVITSPSAKYDAEGTSGIINIITKKNNLQGATLNLNTGVGYRGSNLGLNGALKTKKLGLSLGGFGRSEYNTTGSFENRQTTISNGVETFTTQEASTTSNRLFGRYTFGLDYDFNEKNYLTGSVQLGARNGRGTQDDLTSQSFQDGVLVRETLKDVTTKDLSNNIDVSLAYTHVFDKPQKELTIMGMWSINDRTNDFTNYNYDVDDETLLTRLKNLNDSYDEETTLQIDYTSPIGDKQLVEYGAKQIMRTAVSDYTYLSADGENGSYVQLEGTTLNNNLDYRQGITSGYLSYTATLPKNYSVKAGARYEYTTITAFTKTESDIDIPSYGVIVPSVNLSKKLENGNMVKLGYNRRIQRPSIRFLNPNIQASNPLNISIGNPELDPEYTNNYELGYSSYFKRSSVQTALFVRNTTGAISSVRDVRGDTIRTTYQNIGQEDAYGINLSANINFGKLMLNGGSDVYYAVLSNNNPDPIYNASNTGIVISGRFFGNYDLGNGYGLQMFSFFRLRRTELQGYRGGFGMYNLGVKKDFNNKRGSIGLGVQNFLNPKLKVKSETITPIIVQNSVDIRNNLSFSLNFSYRIGKITTDGPQRRRKSIQNDDLKDGGDGGDSNGGGAPAAAPAAAPRRGRGN</sequence>
<dbReference type="InterPro" id="IPR037066">
    <property type="entry name" value="Plug_dom_sf"/>
</dbReference>
<keyword evidence="2 7" id="KW-0813">Transport</keyword>
<dbReference type="Pfam" id="PF14905">
    <property type="entry name" value="OMP_b-brl_3"/>
    <property type="match status" value="1"/>
</dbReference>
<keyword evidence="3 7" id="KW-1134">Transmembrane beta strand</keyword>
<protein>
    <submittedName>
        <fullName evidence="12">TonB-dependent receptor</fullName>
    </submittedName>
</protein>
<evidence type="ECO:0000256" key="7">
    <source>
        <dbReference type="PROSITE-ProRule" id="PRU01360"/>
    </source>
</evidence>
<dbReference type="InterPro" id="IPR008969">
    <property type="entry name" value="CarboxyPept-like_regulatory"/>
</dbReference>
<dbReference type="PANTHER" id="PTHR40980:SF4">
    <property type="entry name" value="TONB-DEPENDENT RECEPTOR-LIKE BETA-BARREL DOMAIN-CONTAINING PROTEIN"/>
    <property type="match status" value="1"/>
</dbReference>
<gene>
    <name evidence="12" type="ORF">RT717_07435</name>
</gene>
<evidence type="ECO:0000259" key="11">
    <source>
        <dbReference type="Pfam" id="PF14905"/>
    </source>
</evidence>